<keyword evidence="5" id="KW-1003">Cell membrane</keyword>
<dbReference type="GO" id="GO:0005886">
    <property type="term" value="C:plasma membrane"/>
    <property type="evidence" value="ECO:0007669"/>
    <property type="project" value="UniProtKB-SubCell"/>
</dbReference>
<dbReference type="RefSeq" id="WP_160727726.1">
    <property type="nucleotide sequence ID" value="NZ_WTYC01000003.1"/>
</dbReference>
<dbReference type="PANTHER" id="PTHR43701:SF2">
    <property type="entry name" value="MEMBRANE TRANSPORTER PROTEIN YJNA-RELATED"/>
    <property type="match status" value="1"/>
</dbReference>
<keyword evidence="7" id="KW-1185">Reference proteome</keyword>
<accession>A0A844XRZ4</accession>
<feature type="transmembrane region" description="Helical" evidence="5">
    <location>
        <begin position="47"/>
        <end position="67"/>
    </location>
</feature>
<feature type="transmembrane region" description="Helical" evidence="5">
    <location>
        <begin position="73"/>
        <end position="92"/>
    </location>
</feature>
<comment type="subcellular location">
    <subcellularLocation>
        <location evidence="5">Cell membrane</location>
        <topology evidence="5">Multi-pass membrane protein</topology>
    </subcellularLocation>
    <subcellularLocation>
        <location evidence="1">Membrane</location>
        <topology evidence="1">Multi-pass membrane protein</topology>
    </subcellularLocation>
</comment>
<dbReference type="InterPro" id="IPR002781">
    <property type="entry name" value="TM_pro_TauE-like"/>
</dbReference>
<keyword evidence="2 5" id="KW-0812">Transmembrane</keyword>
<evidence type="ECO:0000256" key="1">
    <source>
        <dbReference type="ARBA" id="ARBA00004141"/>
    </source>
</evidence>
<keyword evidence="3 5" id="KW-1133">Transmembrane helix</keyword>
<reference evidence="6 7" key="1">
    <citation type="submission" date="2019-12" db="EMBL/GenBank/DDBJ databases">
        <title>Genomic-based taxomic classification of the family Erythrobacteraceae.</title>
        <authorList>
            <person name="Xu L."/>
        </authorList>
    </citation>
    <scope>NUCLEOTIDE SEQUENCE [LARGE SCALE GENOMIC DNA]</scope>
    <source>
        <strain evidence="6 7">DSM 17792</strain>
    </source>
</reference>
<comment type="caution">
    <text evidence="6">The sequence shown here is derived from an EMBL/GenBank/DDBJ whole genome shotgun (WGS) entry which is preliminary data.</text>
</comment>
<name>A0A844XRZ4_9SPHN</name>
<dbReference type="Pfam" id="PF01925">
    <property type="entry name" value="TauE"/>
    <property type="match status" value="1"/>
</dbReference>
<organism evidence="6 7">
    <name type="scientific">Qipengyuania vulgaris</name>
    <dbReference type="NCBI Taxonomy" id="291985"/>
    <lineage>
        <taxon>Bacteria</taxon>
        <taxon>Pseudomonadati</taxon>
        <taxon>Pseudomonadota</taxon>
        <taxon>Alphaproteobacteria</taxon>
        <taxon>Sphingomonadales</taxon>
        <taxon>Erythrobacteraceae</taxon>
        <taxon>Qipengyuania</taxon>
    </lineage>
</organism>
<dbReference type="AlphaFoldDB" id="A0A844XRZ4"/>
<dbReference type="OrthoDB" id="9151526at2"/>
<evidence type="ECO:0000256" key="3">
    <source>
        <dbReference type="ARBA" id="ARBA00022989"/>
    </source>
</evidence>
<feature type="transmembrane region" description="Helical" evidence="5">
    <location>
        <begin position="209"/>
        <end position="230"/>
    </location>
</feature>
<evidence type="ECO:0000313" key="7">
    <source>
        <dbReference type="Proteomes" id="UP000448199"/>
    </source>
</evidence>
<feature type="transmembrane region" description="Helical" evidence="5">
    <location>
        <begin position="104"/>
        <end position="121"/>
    </location>
</feature>
<evidence type="ECO:0000313" key="6">
    <source>
        <dbReference type="EMBL" id="MXO48184.1"/>
    </source>
</evidence>
<dbReference type="PANTHER" id="PTHR43701">
    <property type="entry name" value="MEMBRANE TRANSPORTER PROTEIN MJ0441-RELATED"/>
    <property type="match status" value="1"/>
</dbReference>
<evidence type="ECO:0000256" key="2">
    <source>
        <dbReference type="ARBA" id="ARBA00022692"/>
    </source>
</evidence>
<dbReference type="InterPro" id="IPR051598">
    <property type="entry name" value="TSUP/Inactive_protease-like"/>
</dbReference>
<sequence>MPVADFVLPALLSGALIGFVLALVGGGGSILAVPLLVYFVGVGEPHMAIGTAAVAVALNAATGLAGHARAGNVRWACAASFALSGVIGAALGAEAGKAFDGEKLLALFGLLMVVVGALMLRKRTGGENPDVRMTRETARPLLRRIIPTGLGVGVMAGFFGIGGGFLIVPGLVFATAMPISLAIGSSLLVVTALGATTAASYALSGLVDWLLIGWMLGGGIAGTLLGRMAGKRLAGRKRTLEIGFAVMVILIGVGIVAEGVAKLA</sequence>
<feature type="transmembrane region" description="Helical" evidence="5">
    <location>
        <begin position="242"/>
        <end position="261"/>
    </location>
</feature>
<dbReference type="Proteomes" id="UP000448199">
    <property type="component" value="Unassembled WGS sequence"/>
</dbReference>
<feature type="transmembrane region" description="Helical" evidence="5">
    <location>
        <begin position="12"/>
        <end position="40"/>
    </location>
</feature>
<comment type="similarity">
    <text evidence="5">Belongs to the 4-toluene sulfonate uptake permease (TSUP) (TC 2.A.102) family.</text>
</comment>
<feature type="transmembrane region" description="Helical" evidence="5">
    <location>
        <begin position="181"/>
        <end position="203"/>
    </location>
</feature>
<gene>
    <name evidence="6" type="ORF">GRI69_07945</name>
</gene>
<evidence type="ECO:0000256" key="4">
    <source>
        <dbReference type="ARBA" id="ARBA00023136"/>
    </source>
</evidence>
<keyword evidence="4 5" id="KW-0472">Membrane</keyword>
<evidence type="ECO:0000256" key="5">
    <source>
        <dbReference type="RuleBase" id="RU363041"/>
    </source>
</evidence>
<dbReference type="EMBL" id="WTYC01000003">
    <property type="protein sequence ID" value="MXO48184.1"/>
    <property type="molecule type" value="Genomic_DNA"/>
</dbReference>
<protein>
    <recommendedName>
        <fullName evidence="5">Probable membrane transporter protein</fullName>
    </recommendedName>
</protein>
<proteinExistence type="inferred from homology"/>
<feature type="transmembrane region" description="Helical" evidence="5">
    <location>
        <begin position="141"/>
        <end position="174"/>
    </location>
</feature>